<evidence type="ECO:0000313" key="4">
    <source>
        <dbReference type="Proteomes" id="UP000623687"/>
    </source>
</evidence>
<dbReference type="Gene3D" id="1.10.510.10">
    <property type="entry name" value="Transferase(Phosphotransferase) domain 1"/>
    <property type="match status" value="1"/>
</dbReference>
<feature type="domain" description="Protein kinase" evidence="2">
    <location>
        <begin position="67"/>
        <end position="364"/>
    </location>
</feature>
<dbReference type="InterPro" id="IPR001245">
    <property type="entry name" value="Ser-Thr/Tyr_kinase_cat_dom"/>
</dbReference>
<evidence type="ECO:0000256" key="1">
    <source>
        <dbReference type="SAM" id="SignalP"/>
    </source>
</evidence>
<accession>A0A8H6ZNQ6</accession>
<dbReference type="PANTHER" id="PTHR44329">
    <property type="entry name" value="SERINE/THREONINE-PROTEIN KINASE TNNI3K-RELATED"/>
    <property type="match status" value="1"/>
</dbReference>
<dbReference type="GeneID" id="59381349"/>
<feature type="signal peptide" evidence="1">
    <location>
        <begin position="1"/>
        <end position="18"/>
    </location>
</feature>
<dbReference type="OrthoDB" id="538607at2759"/>
<dbReference type="GO" id="GO:0005524">
    <property type="term" value="F:ATP binding"/>
    <property type="evidence" value="ECO:0007669"/>
    <property type="project" value="InterPro"/>
</dbReference>
<feature type="chain" id="PRO_5034463203" evidence="1">
    <location>
        <begin position="19"/>
        <end position="398"/>
    </location>
</feature>
<proteinExistence type="predicted"/>
<keyword evidence="3" id="KW-0675">Receptor</keyword>
<keyword evidence="3" id="KW-0418">Kinase</keyword>
<dbReference type="Proteomes" id="UP000623687">
    <property type="component" value="Unassembled WGS sequence"/>
</dbReference>
<dbReference type="InterPro" id="IPR000719">
    <property type="entry name" value="Prot_kinase_dom"/>
</dbReference>
<dbReference type="GO" id="GO:0004674">
    <property type="term" value="F:protein serine/threonine kinase activity"/>
    <property type="evidence" value="ECO:0007669"/>
    <property type="project" value="TreeGrafter"/>
</dbReference>
<evidence type="ECO:0000259" key="2">
    <source>
        <dbReference type="PROSITE" id="PS50011"/>
    </source>
</evidence>
<dbReference type="InterPro" id="IPR011009">
    <property type="entry name" value="Kinase-like_dom_sf"/>
</dbReference>
<dbReference type="Pfam" id="PF07714">
    <property type="entry name" value="PK_Tyr_Ser-Thr"/>
    <property type="match status" value="1"/>
</dbReference>
<dbReference type="AlphaFoldDB" id="A0A8H6ZNQ6"/>
<keyword evidence="4" id="KW-1185">Reference proteome</keyword>
<name>A0A8H6ZNQ6_PLEOS</name>
<sequence>MGPLLHALNLLFAHVVYGSLPPSPECHDVCGQARAMNPRDRLQLRRLQPSLKLSPHRYKQDITRLIKITQYEIRDGIMARVSLGTIRRGRFHKEKVAIKVFNGGSSSPSFTASLKKMLEESSRTWSRVDHPNLVPFYGVAYSLFYMPALVYPFYAKGNILSYLENKWPGDIDRDTSDRSTTILKLMTDAAKGLEYLHAFDPPIIHGDVRGASIFVNDNDCAMLCDYGLTLSMPEDLPDHVFARPVGVARWMAPEIMSTIAHEEKYGPPMGRTKQTDIYAYAMTILEVYTGLPPFGQLVTDEKGTHPVVRIDADAVTIVLKGGRPPLSESIRSNEVLRDLVERAWDMAPGNRPDAAEIVRILELMAPKAPEEAHLASTLVSPGGARSLGPYSDFCQIWI</sequence>
<dbReference type="PANTHER" id="PTHR44329:SF214">
    <property type="entry name" value="PROTEIN KINASE DOMAIN-CONTAINING PROTEIN"/>
    <property type="match status" value="1"/>
</dbReference>
<comment type="caution">
    <text evidence="3">The sequence shown here is derived from an EMBL/GenBank/DDBJ whole genome shotgun (WGS) entry which is preliminary data.</text>
</comment>
<dbReference type="EMBL" id="JACETU010000009">
    <property type="protein sequence ID" value="KAF7421012.1"/>
    <property type="molecule type" value="Genomic_DNA"/>
</dbReference>
<organism evidence="3 4">
    <name type="scientific">Pleurotus ostreatus</name>
    <name type="common">Oyster mushroom</name>
    <name type="synonym">White-rot fungus</name>
    <dbReference type="NCBI Taxonomy" id="5322"/>
    <lineage>
        <taxon>Eukaryota</taxon>
        <taxon>Fungi</taxon>
        <taxon>Dikarya</taxon>
        <taxon>Basidiomycota</taxon>
        <taxon>Agaricomycotina</taxon>
        <taxon>Agaricomycetes</taxon>
        <taxon>Agaricomycetidae</taxon>
        <taxon>Agaricales</taxon>
        <taxon>Pleurotineae</taxon>
        <taxon>Pleurotaceae</taxon>
        <taxon>Pleurotus</taxon>
    </lineage>
</organism>
<protein>
    <submittedName>
        <fullName evidence="3">Receptor-interacting serine/threonine-protein kinase 2</fullName>
    </submittedName>
</protein>
<dbReference type="InterPro" id="IPR051681">
    <property type="entry name" value="Ser/Thr_Kinases-Pseudokinases"/>
</dbReference>
<evidence type="ECO:0000313" key="3">
    <source>
        <dbReference type="EMBL" id="KAF7421012.1"/>
    </source>
</evidence>
<keyword evidence="3" id="KW-0808">Transferase</keyword>
<dbReference type="RefSeq" id="XP_036626870.1">
    <property type="nucleotide sequence ID" value="XM_036781015.1"/>
</dbReference>
<keyword evidence="1" id="KW-0732">Signal</keyword>
<dbReference type="PROSITE" id="PS50011">
    <property type="entry name" value="PROTEIN_KINASE_DOM"/>
    <property type="match status" value="1"/>
</dbReference>
<reference evidence="3" key="1">
    <citation type="submission" date="2019-07" db="EMBL/GenBank/DDBJ databases">
        <authorList>
            <person name="Palmer J.M."/>
        </authorList>
    </citation>
    <scope>NUCLEOTIDE SEQUENCE</scope>
    <source>
        <strain evidence="3">PC9</strain>
    </source>
</reference>
<dbReference type="SUPFAM" id="SSF56112">
    <property type="entry name" value="Protein kinase-like (PK-like)"/>
    <property type="match status" value="1"/>
</dbReference>
<dbReference type="VEuPathDB" id="FungiDB:PC9H_011531"/>
<gene>
    <name evidence="3" type="primary">RIPK2_3</name>
    <name evidence="3" type="ORF">PC9H_011531</name>
</gene>